<accession>A0A388JKE2</accession>
<dbReference type="InterPro" id="IPR006626">
    <property type="entry name" value="PbH1"/>
</dbReference>
<feature type="domain" description="Right handed beta helix" evidence="2">
    <location>
        <begin position="67"/>
        <end position="220"/>
    </location>
</feature>
<dbReference type="Gramene" id="GBG43896">
    <property type="protein sequence ID" value="GBG43896"/>
    <property type="gene ID" value="CBR_g77465"/>
</dbReference>
<dbReference type="SMART" id="SM00710">
    <property type="entry name" value="PbH1"/>
    <property type="match status" value="5"/>
</dbReference>
<dbReference type="InterPro" id="IPR011050">
    <property type="entry name" value="Pectin_lyase_fold/virulence"/>
</dbReference>
<gene>
    <name evidence="3" type="ORF">CBR_g77465</name>
</gene>
<reference evidence="3 4" key="1">
    <citation type="journal article" date="2018" name="Cell">
        <title>The Chara Genome: Secondary Complexity and Implications for Plant Terrestrialization.</title>
        <authorList>
            <person name="Nishiyama T."/>
            <person name="Sakayama H."/>
            <person name="Vries J.D."/>
            <person name="Buschmann H."/>
            <person name="Saint-Marcoux D."/>
            <person name="Ullrich K.K."/>
            <person name="Haas F.B."/>
            <person name="Vanderstraeten L."/>
            <person name="Becker D."/>
            <person name="Lang D."/>
            <person name="Vosolsobe S."/>
            <person name="Rombauts S."/>
            <person name="Wilhelmsson P.K.I."/>
            <person name="Janitza P."/>
            <person name="Kern R."/>
            <person name="Heyl A."/>
            <person name="Rumpler F."/>
            <person name="Villalobos L.I.A.C."/>
            <person name="Clay J.M."/>
            <person name="Skokan R."/>
            <person name="Toyoda A."/>
            <person name="Suzuki Y."/>
            <person name="Kagoshima H."/>
            <person name="Schijlen E."/>
            <person name="Tajeshwar N."/>
            <person name="Catarino B."/>
            <person name="Hetherington A.J."/>
            <person name="Saltykova A."/>
            <person name="Bonnot C."/>
            <person name="Breuninger H."/>
            <person name="Symeonidi A."/>
            <person name="Radhakrishnan G.V."/>
            <person name="Van Nieuwerburgh F."/>
            <person name="Deforce D."/>
            <person name="Chang C."/>
            <person name="Karol K.G."/>
            <person name="Hedrich R."/>
            <person name="Ulvskov P."/>
            <person name="Glockner G."/>
            <person name="Delwiche C.F."/>
            <person name="Petrasek J."/>
            <person name="Van de Peer Y."/>
            <person name="Friml J."/>
            <person name="Beilby M."/>
            <person name="Dolan L."/>
            <person name="Kohara Y."/>
            <person name="Sugano S."/>
            <person name="Fujiyama A."/>
            <person name="Delaux P.-M."/>
            <person name="Quint M."/>
            <person name="TheiBen G."/>
            <person name="Hagemann M."/>
            <person name="Harholt J."/>
            <person name="Dunand C."/>
            <person name="Zachgo S."/>
            <person name="Langdale J."/>
            <person name="Maumus F."/>
            <person name="Straeten D.V.D."/>
            <person name="Gould S.B."/>
            <person name="Rensing S.A."/>
        </authorList>
    </citation>
    <scope>NUCLEOTIDE SEQUENCE [LARGE SCALE GENOMIC DNA]</scope>
    <source>
        <strain evidence="3 4">S276</strain>
    </source>
</reference>
<dbReference type="EMBL" id="BFEA01003216">
    <property type="protein sequence ID" value="GBG43896.1"/>
    <property type="molecule type" value="Genomic_DNA"/>
</dbReference>
<keyword evidence="1" id="KW-0732">Signal</keyword>
<feature type="signal peptide" evidence="1">
    <location>
        <begin position="1"/>
        <end position="22"/>
    </location>
</feature>
<protein>
    <recommendedName>
        <fullName evidence="2">Right handed beta helix domain-containing protein</fullName>
    </recommendedName>
</protein>
<proteinExistence type="predicted"/>
<dbReference type="Proteomes" id="UP000265515">
    <property type="component" value="Unassembled WGS sequence"/>
</dbReference>
<evidence type="ECO:0000313" key="4">
    <source>
        <dbReference type="Proteomes" id="UP000265515"/>
    </source>
</evidence>
<keyword evidence="4" id="KW-1185">Reference proteome</keyword>
<dbReference type="Pfam" id="PF13229">
    <property type="entry name" value="Beta_helix"/>
    <property type="match status" value="1"/>
</dbReference>
<dbReference type="SUPFAM" id="SSF51126">
    <property type="entry name" value="Pectin lyase-like"/>
    <property type="match status" value="1"/>
</dbReference>
<dbReference type="OrthoDB" id="2013794at2759"/>
<dbReference type="InterPro" id="IPR012334">
    <property type="entry name" value="Pectin_lyas_fold"/>
</dbReference>
<dbReference type="PANTHER" id="PTHR11319:SF35">
    <property type="entry name" value="OUTER MEMBRANE PROTEIN PMPC-RELATED"/>
    <property type="match status" value="1"/>
</dbReference>
<dbReference type="PANTHER" id="PTHR11319">
    <property type="entry name" value="G PROTEIN-COUPLED RECEPTOR-RELATED"/>
    <property type="match status" value="1"/>
</dbReference>
<evidence type="ECO:0000259" key="2">
    <source>
        <dbReference type="Pfam" id="PF13229"/>
    </source>
</evidence>
<name>A0A388JKE2_CHABU</name>
<sequence length="328" mass="33434">LAVQVVLAAAVLLGYGCQKASALSIANEQQLAAAINGTAGVTATITADIVLTKALPTILHSITIKGGCGGRKCVIDGGGKFGIFAAYGAAPECSVTIKNLLLRNAADMPAYTGKCNLHLKGVEIKNNVAGGVVVGLGASTWHIHGCLFEGNSATGVGGGFLVTSSGRGRLEKTTFKSNKATEDGGGVYIHAQPANTDGYVLDHVTFDSNTAGRSGGGMYVAGMSQAPAAKVFVSRCKFTKNVATGAEGGGLALSVLMDARICHTTIADGGNTANGGQGNDLALLDGNYDPQMSVSFCPEHPKSLSLHITNVTNPPIVRHHCVVCDLPK</sequence>
<comment type="caution">
    <text evidence="3">The sequence shown here is derived from an EMBL/GenBank/DDBJ whole genome shotgun (WGS) entry which is preliminary data.</text>
</comment>
<dbReference type="InterPro" id="IPR039448">
    <property type="entry name" value="Beta_helix"/>
</dbReference>
<feature type="non-terminal residue" evidence="3">
    <location>
        <position position="1"/>
    </location>
</feature>
<feature type="chain" id="PRO_5017289769" description="Right handed beta helix domain-containing protein" evidence="1">
    <location>
        <begin position="23"/>
        <end position="328"/>
    </location>
</feature>
<dbReference type="Gene3D" id="2.160.20.10">
    <property type="entry name" value="Single-stranded right-handed beta-helix, Pectin lyase-like"/>
    <property type="match status" value="1"/>
</dbReference>
<evidence type="ECO:0000313" key="3">
    <source>
        <dbReference type="EMBL" id="GBG43896.1"/>
    </source>
</evidence>
<dbReference type="AlphaFoldDB" id="A0A388JKE2"/>
<organism evidence="3 4">
    <name type="scientific">Chara braunii</name>
    <name type="common">Braun's stonewort</name>
    <dbReference type="NCBI Taxonomy" id="69332"/>
    <lineage>
        <taxon>Eukaryota</taxon>
        <taxon>Viridiplantae</taxon>
        <taxon>Streptophyta</taxon>
        <taxon>Charophyceae</taxon>
        <taxon>Charales</taxon>
        <taxon>Characeae</taxon>
        <taxon>Chara</taxon>
    </lineage>
</organism>
<evidence type="ECO:0000256" key="1">
    <source>
        <dbReference type="SAM" id="SignalP"/>
    </source>
</evidence>